<dbReference type="Proteomes" id="UP001183610">
    <property type="component" value="Unassembled WGS sequence"/>
</dbReference>
<dbReference type="EC" id="1.-.-.-" evidence="4"/>
<reference evidence="5" key="1">
    <citation type="submission" date="2023-07" db="EMBL/GenBank/DDBJ databases">
        <title>30 novel species of actinomycetes from the DSMZ collection.</title>
        <authorList>
            <person name="Nouioui I."/>
        </authorList>
    </citation>
    <scope>NUCLEOTIDE SEQUENCE [LARGE SCALE GENOMIC DNA]</scope>
    <source>
        <strain evidence="5">DSM 41979</strain>
    </source>
</reference>
<keyword evidence="5" id="KW-1185">Reference proteome</keyword>
<evidence type="ECO:0000259" key="3">
    <source>
        <dbReference type="SMART" id="SM00829"/>
    </source>
</evidence>
<dbReference type="SUPFAM" id="SSF51735">
    <property type="entry name" value="NAD(P)-binding Rossmann-fold domains"/>
    <property type="match status" value="1"/>
</dbReference>
<dbReference type="InterPro" id="IPR011032">
    <property type="entry name" value="GroES-like_sf"/>
</dbReference>
<protein>
    <submittedName>
        <fullName evidence="4">NADP-dependent oxidoreductase</fullName>
        <ecNumber evidence="4">1.-.-.-</ecNumber>
    </submittedName>
</protein>
<organism evidence="4 5">
    <name type="scientific">Streptomyces evansiae</name>
    <dbReference type="NCBI Taxonomy" id="3075535"/>
    <lineage>
        <taxon>Bacteria</taxon>
        <taxon>Bacillati</taxon>
        <taxon>Actinomycetota</taxon>
        <taxon>Actinomycetes</taxon>
        <taxon>Kitasatosporales</taxon>
        <taxon>Streptomycetaceae</taxon>
        <taxon>Streptomyces</taxon>
    </lineage>
</organism>
<dbReference type="InterPro" id="IPR013154">
    <property type="entry name" value="ADH-like_N"/>
</dbReference>
<evidence type="ECO:0000256" key="2">
    <source>
        <dbReference type="ARBA" id="ARBA00023002"/>
    </source>
</evidence>
<dbReference type="Gene3D" id="3.90.180.10">
    <property type="entry name" value="Medium-chain alcohol dehydrogenases, catalytic domain"/>
    <property type="match status" value="1"/>
</dbReference>
<sequence length="317" mass="32148">MRAVGFTEHGGPEVLAVVELPEPEPGPGEIRVRVHGAAVNPADTLLRSLPGAMAATARPHLLGMDLAGVVDKAGPGAPFAAGDRVMSVVLPVRHAGGAYAEYVVVPAEWAVVVPAGIALHEAATVPMNALTALAAIETMQLKEGDVAGVTGAAGAFGGSFLQLAAARGIRTVADAAPQDEGPVRDLGATWTVPRGPEVAARMREAVPDGVDALLDGALLGADVLGAVRDGGAYAGLRKLGEPGTKPLPPAPRGISYRGFGVHDWFGRTDLMAEIAAALGAGRLSPRVAGIVPPEQAPRAHAALEAGGTRGRYVLDFS</sequence>
<dbReference type="GO" id="GO:0016491">
    <property type="term" value="F:oxidoreductase activity"/>
    <property type="evidence" value="ECO:0007669"/>
    <property type="project" value="UniProtKB-KW"/>
</dbReference>
<feature type="domain" description="Enoyl reductase (ER)" evidence="3">
    <location>
        <begin position="10"/>
        <end position="314"/>
    </location>
</feature>
<accession>A0ABU2R0V2</accession>
<dbReference type="Pfam" id="PF13602">
    <property type="entry name" value="ADH_zinc_N_2"/>
    <property type="match status" value="1"/>
</dbReference>
<dbReference type="RefSeq" id="WP_010271677.1">
    <property type="nucleotide sequence ID" value="NZ_JAVRET010000013.1"/>
</dbReference>
<dbReference type="Pfam" id="PF08240">
    <property type="entry name" value="ADH_N"/>
    <property type="match status" value="1"/>
</dbReference>
<name>A0ABU2R0V2_9ACTN</name>
<dbReference type="InterPro" id="IPR036291">
    <property type="entry name" value="NAD(P)-bd_dom_sf"/>
</dbReference>
<dbReference type="SUPFAM" id="SSF50129">
    <property type="entry name" value="GroES-like"/>
    <property type="match status" value="1"/>
</dbReference>
<evidence type="ECO:0000256" key="1">
    <source>
        <dbReference type="ARBA" id="ARBA00022857"/>
    </source>
</evidence>
<evidence type="ECO:0000313" key="4">
    <source>
        <dbReference type="EMBL" id="MDT0409034.1"/>
    </source>
</evidence>
<keyword evidence="1" id="KW-0521">NADP</keyword>
<dbReference type="SMART" id="SM00829">
    <property type="entry name" value="PKS_ER"/>
    <property type="match status" value="1"/>
</dbReference>
<dbReference type="PANTHER" id="PTHR48106:SF18">
    <property type="entry name" value="QUINONE OXIDOREDUCTASE PIG3"/>
    <property type="match status" value="1"/>
</dbReference>
<dbReference type="CDD" id="cd05289">
    <property type="entry name" value="MDR_like_2"/>
    <property type="match status" value="1"/>
</dbReference>
<dbReference type="PANTHER" id="PTHR48106">
    <property type="entry name" value="QUINONE OXIDOREDUCTASE PIG3-RELATED"/>
    <property type="match status" value="1"/>
</dbReference>
<dbReference type="InterPro" id="IPR020843">
    <property type="entry name" value="ER"/>
</dbReference>
<dbReference type="EMBL" id="JAVRET010000013">
    <property type="protein sequence ID" value="MDT0409034.1"/>
    <property type="molecule type" value="Genomic_DNA"/>
</dbReference>
<comment type="caution">
    <text evidence="4">The sequence shown here is derived from an EMBL/GenBank/DDBJ whole genome shotgun (WGS) entry which is preliminary data.</text>
</comment>
<gene>
    <name evidence="4" type="ORF">RM698_08185</name>
</gene>
<keyword evidence="2 4" id="KW-0560">Oxidoreductase</keyword>
<dbReference type="Gene3D" id="3.40.50.720">
    <property type="entry name" value="NAD(P)-binding Rossmann-like Domain"/>
    <property type="match status" value="1"/>
</dbReference>
<proteinExistence type="predicted"/>
<evidence type="ECO:0000313" key="5">
    <source>
        <dbReference type="Proteomes" id="UP001183610"/>
    </source>
</evidence>